<dbReference type="GO" id="GO:0042545">
    <property type="term" value="P:cell wall modification"/>
    <property type="evidence" value="ECO:0007669"/>
    <property type="project" value="UniProtKB-UniRule"/>
</dbReference>
<proteinExistence type="inferred from homology"/>
<organism evidence="14 15">
    <name type="scientific">Salvia divinorum</name>
    <name type="common">Maria pastora</name>
    <name type="synonym">Diviner's sage</name>
    <dbReference type="NCBI Taxonomy" id="28513"/>
    <lineage>
        <taxon>Eukaryota</taxon>
        <taxon>Viridiplantae</taxon>
        <taxon>Streptophyta</taxon>
        <taxon>Embryophyta</taxon>
        <taxon>Tracheophyta</taxon>
        <taxon>Spermatophyta</taxon>
        <taxon>Magnoliopsida</taxon>
        <taxon>eudicotyledons</taxon>
        <taxon>Gunneridae</taxon>
        <taxon>Pentapetalae</taxon>
        <taxon>asterids</taxon>
        <taxon>lamiids</taxon>
        <taxon>Lamiales</taxon>
        <taxon>Lamiaceae</taxon>
        <taxon>Nepetoideae</taxon>
        <taxon>Mentheae</taxon>
        <taxon>Salviinae</taxon>
        <taxon>Salvia</taxon>
        <taxon>Salvia subgen. Calosphace</taxon>
    </lineage>
</organism>
<evidence type="ECO:0000259" key="13">
    <source>
        <dbReference type="Pfam" id="PF01095"/>
    </source>
</evidence>
<dbReference type="PANTHER" id="PTHR31321">
    <property type="entry name" value="ACYL-COA THIOESTER HYDROLASE YBHC-RELATED"/>
    <property type="match status" value="1"/>
</dbReference>
<dbReference type="InterPro" id="IPR012334">
    <property type="entry name" value="Pectin_lyas_fold"/>
</dbReference>
<dbReference type="InterPro" id="IPR033131">
    <property type="entry name" value="Pectinesterase_Asp_AS"/>
</dbReference>
<feature type="chain" id="PRO_5044530221" description="Pectinesterase" evidence="12">
    <location>
        <begin position="25"/>
        <end position="325"/>
    </location>
</feature>
<feature type="signal peptide" evidence="12">
    <location>
        <begin position="1"/>
        <end position="24"/>
    </location>
</feature>
<dbReference type="GO" id="GO:0030599">
    <property type="term" value="F:pectinesterase activity"/>
    <property type="evidence" value="ECO:0007669"/>
    <property type="project" value="UniProtKB-UniRule"/>
</dbReference>
<keyword evidence="8" id="KW-0325">Glycoprotein</keyword>
<dbReference type="FunFam" id="2.160.20.10:FF:000013">
    <property type="entry name" value="Pectinesterase"/>
    <property type="match status" value="1"/>
</dbReference>
<evidence type="ECO:0000256" key="7">
    <source>
        <dbReference type="ARBA" id="ARBA00023085"/>
    </source>
</evidence>
<comment type="function">
    <text evidence="10">Acts in the modification of cell walls via demethylesterification of cell wall pectin.</text>
</comment>
<protein>
    <recommendedName>
        <fullName evidence="4 12">Pectinesterase</fullName>
        <ecNumber evidence="4 12">3.1.1.11</ecNumber>
    </recommendedName>
</protein>
<dbReference type="Gene3D" id="2.160.20.10">
    <property type="entry name" value="Single-stranded right-handed beta-helix, Pectin lyase-like"/>
    <property type="match status" value="1"/>
</dbReference>
<dbReference type="InterPro" id="IPR000070">
    <property type="entry name" value="Pectinesterase_cat"/>
</dbReference>
<keyword evidence="5" id="KW-0964">Secreted</keyword>
<dbReference type="AlphaFoldDB" id="A0ABD1I0N3"/>
<comment type="catalytic activity">
    <reaction evidence="9 12">
        <text>[(1-&gt;4)-alpha-D-galacturonosyl methyl ester](n) + n H2O = [(1-&gt;4)-alpha-D-galacturonosyl](n) + n methanol + n H(+)</text>
        <dbReference type="Rhea" id="RHEA:22380"/>
        <dbReference type="Rhea" id="RHEA-COMP:14570"/>
        <dbReference type="Rhea" id="RHEA-COMP:14573"/>
        <dbReference type="ChEBI" id="CHEBI:15377"/>
        <dbReference type="ChEBI" id="CHEBI:15378"/>
        <dbReference type="ChEBI" id="CHEBI:17790"/>
        <dbReference type="ChEBI" id="CHEBI:140522"/>
        <dbReference type="ChEBI" id="CHEBI:140523"/>
        <dbReference type="EC" id="3.1.1.11"/>
    </reaction>
</comment>
<comment type="caution">
    <text evidence="14">The sequence shown here is derived from an EMBL/GenBank/DDBJ whole genome shotgun (WGS) entry which is preliminary data.</text>
</comment>
<dbReference type="EMBL" id="JBEAFC010000003">
    <property type="protein sequence ID" value="KAL1561614.1"/>
    <property type="molecule type" value="Genomic_DNA"/>
</dbReference>
<evidence type="ECO:0000256" key="11">
    <source>
        <dbReference type="PROSITE-ProRule" id="PRU10040"/>
    </source>
</evidence>
<dbReference type="GO" id="GO:0005576">
    <property type="term" value="C:extracellular region"/>
    <property type="evidence" value="ECO:0007669"/>
    <property type="project" value="UniProtKB-SubCell"/>
</dbReference>
<reference evidence="14 15" key="1">
    <citation type="submission" date="2024-06" db="EMBL/GenBank/DDBJ databases">
        <title>A chromosome level genome sequence of Diviner's sage (Salvia divinorum).</title>
        <authorList>
            <person name="Ford S.A."/>
            <person name="Ro D.-K."/>
            <person name="Ness R.W."/>
            <person name="Phillips M.A."/>
        </authorList>
    </citation>
    <scope>NUCLEOTIDE SEQUENCE [LARGE SCALE GENOMIC DNA]</scope>
    <source>
        <strain evidence="14">SAF-2024a</strain>
        <tissue evidence="14">Leaf</tissue>
    </source>
</reference>
<keyword evidence="7 12" id="KW-0063">Aspartyl esterase</keyword>
<feature type="domain" description="Pectinesterase catalytic" evidence="13">
    <location>
        <begin position="27"/>
        <end position="312"/>
    </location>
</feature>
<dbReference type="InterPro" id="IPR011050">
    <property type="entry name" value="Pectin_lyase_fold/virulence"/>
</dbReference>
<evidence type="ECO:0000256" key="1">
    <source>
        <dbReference type="ARBA" id="ARBA00004613"/>
    </source>
</evidence>
<evidence type="ECO:0000256" key="12">
    <source>
        <dbReference type="RuleBase" id="RU000589"/>
    </source>
</evidence>
<accession>A0ABD1I0N3</accession>
<name>A0ABD1I0N3_SALDI</name>
<dbReference type="SUPFAM" id="SSF51126">
    <property type="entry name" value="Pectin lyase-like"/>
    <property type="match status" value="1"/>
</dbReference>
<sequence>MASQKWCICIILSLFVSSFSSVSAARIVVDPWAHGGFRTVQAAIDSVPSGNTKWTTIAIKKGTYWEQVIIPRDKPYIILKGAGSKNTFILWNGHGAINETAAFTSKADNTLATGISFVNTCNFPPKSNTKPMAAAVAARIQGDKSVFYRCGFFGLQDTLWDVQGKHYYKDCTIHGAVDFIFGAAQSLYEDCTISVAAGVLNGPGFITAQGREHPNDRSGFVFTNCNIVGDGKVYLGRPWREYARVLFYNTQMSDIIVPQGWDAWKSAGQENQLTLSEYNCRGPGSTNSRRVRWAKKLSAKVANKLATITFIDNRGWVKQAFKHLN</sequence>
<evidence type="ECO:0000256" key="2">
    <source>
        <dbReference type="ARBA" id="ARBA00005184"/>
    </source>
</evidence>
<evidence type="ECO:0000313" key="14">
    <source>
        <dbReference type="EMBL" id="KAL1561614.1"/>
    </source>
</evidence>
<evidence type="ECO:0000256" key="10">
    <source>
        <dbReference type="ARBA" id="ARBA00057335"/>
    </source>
</evidence>
<dbReference type="PANTHER" id="PTHR31321:SF76">
    <property type="entry name" value="PECTINESTERASE 10-RELATED"/>
    <property type="match status" value="1"/>
</dbReference>
<dbReference type="PROSITE" id="PS00503">
    <property type="entry name" value="PECTINESTERASE_2"/>
    <property type="match status" value="1"/>
</dbReference>
<keyword evidence="12" id="KW-0732">Signal</keyword>
<evidence type="ECO:0000256" key="4">
    <source>
        <dbReference type="ARBA" id="ARBA00013229"/>
    </source>
</evidence>
<dbReference type="Proteomes" id="UP001567538">
    <property type="component" value="Unassembled WGS sequence"/>
</dbReference>
<comment type="similarity">
    <text evidence="3">Belongs to the pectinesterase family.</text>
</comment>
<gene>
    <name evidence="14" type="ORF">AAHA92_04295</name>
</gene>
<evidence type="ECO:0000313" key="15">
    <source>
        <dbReference type="Proteomes" id="UP001567538"/>
    </source>
</evidence>
<dbReference type="EC" id="3.1.1.11" evidence="4 12"/>
<dbReference type="Pfam" id="PF01095">
    <property type="entry name" value="Pectinesterase"/>
    <property type="match status" value="1"/>
</dbReference>
<evidence type="ECO:0000256" key="8">
    <source>
        <dbReference type="ARBA" id="ARBA00023180"/>
    </source>
</evidence>
<comment type="pathway">
    <text evidence="2 12">Glycan metabolism; pectin degradation; 2-dehydro-3-deoxy-D-gluconate from pectin: step 1/5.</text>
</comment>
<evidence type="ECO:0000256" key="3">
    <source>
        <dbReference type="ARBA" id="ARBA00008891"/>
    </source>
</evidence>
<keyword evidence="6 12" id="KW-0378">Hydrolase</keyword>
<feature type="active site" evidence="11">
    <location>
        <position position="178"/>
    </location>
</feature>
<comment type="subcellular location">
    <subcellularLocation>
        <location evidence="1">Secreted</location>
    </subcellularLocation>
</comment>
<evidence type="ECO:0000256" key="6">
    <source>
        <dbReference type="ARBA" id="ARBA00022801"/>
    </source>
</evidence>
<keyword evidence="15" id="KW-1185">Reference proteome</keyword>
<dbReference type="GO" id="GO:0045490">
    <property type="term" value="P:pectin catabolic process"/>
    <property type="evidence" value="ECO:0007669"/>
    <property type="project" value="UniProtKB-UniRule"/>
</dbReference>
<evidence type="ECO:0000256" key="9">
    <source>
        <dbReference type="ARBA" id="ARBA00047928"/>
    </source>
</evidence>
<evidence type="ECO:0000256" key="5">
    <source>
        <dbReference type="ARBA" id="ARBA00022525"/>
    </source>
</evidence>